<organism evidence="8 9">
    <name type="scientific">Escallonia rubra</name>
    <dbReference type="NCBI Taxonomy" id="112253"/>
    <lineage>
        <taxon>Eukaryota</taxon>
        <taxon>Viridiplantae</taxon>
        <taxon>Streptophyta</taxon>
        <taxon>Embryophyta</taxon>
        <taxon>Tracheophyta</taxon>
        <taxon>Spermatophyta</taxon>
        <taxon>Magnoliopsida</taxon>
        <taxon>eudicotyledons</taxon>
        <taxon>Gunneridae</taxon>
        <taxon>Pentapetalae</taxon>
        <taxon>asterids</taxon>
        <taxon>campanulids</taxon>
        <taxon>Escalloniales</taxon>
        <taxon>Escalloniaceae</taxon>
        <taxon>Escallonia</taxon>
    </lineage>
</organism>
<sequence length="549" mass="62639">MAERSKNWKGYDIDLSCSNSEDADDDPDYIVRFSSRLSKENNSASFNENRRMKIDEEDTTSSSISRRRGRPPKRRNFRQDVQKLEIRMKGAEGSSNVSRRRRNSKRAVHQGRASISSWMIDLKALQENQRVVYMDRKGKEPIKEGTLRRDGILCFCCYEVYRAENFQVHAGGKPHKPYEYIFVVDKRVSLVSCMIEAWNRPEESERRRVNEIETKGSAGDPYDDACMICADGGNLMCCDSKECSSTYHHKCMDMKFLKVPGTAPIAFASSVCVPAGEMTIYLHVLSVRRIVKEKLGKIVGEENQLDEGYSWTLLQRTDSDPNVCPDDLYRGTICNSKLGVAWRLINECFEPLIDRHTSVDMIQSVIYSCGSNFKRINFKSFYTAVLEKDDEIISVASLRIHGTKLAEMPFIATNEFHRRNGMCRRLLTAIESTLCFLKVEYLVIPSIFERIGSWIEGYGFRVVEGAALKKEIMCRNTLTFHDSVRLHKPLHSPDMSNSSRLVNQDTTAEVAENNDHQTALTIKNKSAMPSFIDLNLEPPECDGNQEANL</sequence>
<evidence type="ECO:0000313" key="9">
    <source>
        <dbReference type="Proteomes" id="UP001187471"/>
    </source>
</evidence>
<comment type="caution">
    <text evidence="8">The sequence shown here is derived from an EMBL/GenBank/DDBJ whole genome shotgun (WGS) entry which is preliminary data.</text>
</comment>
<dbReference type="EMBL" id="JAVXUO010000712">
    <property type="protein sequence ID" value="KAK2989702.1"/>
    <property type="molecule type" value="Genomic_DNA"/>
</dbReference>
<comment type="subcellular location">
    <subcellularLocation>
        <location evidence="1">Nucleus</location>
    </subcellularLocation>
</comment>
<dbReference type="GO" id="GO:0016747">
    <property type="term" value="F:acyltransferase activity, transferring groups other than amino-acyl groups"/>
    <property type="evidence" value="ECO:0007669"/>
    <property type="project" value="InterPro"/>
</dbReference>
<feature type="region of interest" description="Disordered" evidence="6">
    <location>
        <begin position="1"/>
        <end position="28"/>
    </location>
</feature>
<name>A0AA88UUX7_9ASTE</name>
<feature type="compositionally biased region" description="Basic residues" evidence="6">
    <location>
        <begin position="65"/>
        <end position="76"/>
    </location>
</feature>
<dbReference type="Proteomes" id="UP001187471">
    <property type="component" value="Unassembled WGS sequence"/>
</dbReference>
<evidence type="ECO:0000256" key="5">
    <source>
        <dbReference type="ARBA" id="ARBA00023242"/>
    </source>
</evidence>
<dbReference type="InterPro" id="IPR016181">
    <property type="entry name" value="Acyl_CoA_acyltransferase"/>
</dbReference>
<dbReference type="InterPro" id="IPR056511">
    <property type="entry name" value="IDM1_C"/>
</dbReference>
<dbReference type="GO" id="GO:0003714">
    <property type="term" value="F:transcription corepressor activity"/>
    <property type="evidence" value="ECO:0007669"/>
    <property type="project" value="InterPro"/>
</dbReference>
<dbReference type="PANTHER" id="PTHR46309:SF5">
    <property type="entry name" value="GNAT FAMILY ACETYLTRANSFERASE"/>
    <property type="match status" value="1"/>
</dbReference>
<evidence type="ECO:0000313" key="8">
    <source>
        <dbReference type="EMBL" id="KAK2989702.1"/>
    </source>
</evidence>
<evidence type="ECO:0000256" key="1">
    <source>
        <dbReference type="ARBA" id="ARBA00004123"/>
    </source>
</evidence>
<accession>A0AA88UUX7</accession>
<dbReference type="InterPro" id="IPR000182">
    <property type="entry name" value="GNAT_dom"/>
</dbReference>
<gene>
    <name evidence="8" type="ORF">RJ640_012923</name>
</gene>
<keyword evidence="9" id="KW-1185">Reference proteome</keyword>
<dbReference type="InterPro" id="IPR042163">
    <property type="entry name" value="PHF12"/>
</dbReference>
<keyword evidence="5" id="KW-0539">Nucleus</keyword>
<dbReference type="Gene3D" id="3.40.630.30">
    <property type="match status" value="1"/>
</dbReference>
<feature type="region of interest" description="Disordered" evidence="6">
    <location>
        <begin position="40"/>
        <end position="110"/>
    </location>
</feature>
<keyword evidence="4" id="KW-0862">Zinc</keyword>
<reference evidence="8" key="1">
    <citation type="submission" date="2022-12" db="EMBL/GenBank/DDBJ databases">
        <title>Draft genome assemblies for two species of Escallonia (Escalloniales).</title>
        <authorList>
            <person name="Chanderbali A."/>
            <person name="Dervinis C."/>
            <person name="Anghel I."/>
            <person name="Soltis D."/>
            <person name="Soltis P."/>
            <person name="Zapata F."/>
        </authorList>
    </citation>
    <scope>NUCLEOTIDE SEQUENCE</scope>
    <source>
        <strain evidence="8">UCBG92.1500</strain>
        <tissue evidence="8">Leaf</tissue>
    </source>
</reference>
<dbReference type="Gene3D" id="3.30.40.10">
    <property type="entry name" value="Zinc/RING finger domain, C3HC4 (zinc finger)"/>
    <property type="match status" value="1"/>
</dbReference>
<dbReference type="Pfam" id="PF16135">
    <property type="entry name" value="TDBD"/>
    <property type="match status" value="1"/>
</dbReference>
<dbReference type="GO" id="GO:0008270">
    <property type="term" value="F:zinc ion binding"/>
    <property type="evidence" value="ECO:0007669"/>
    <property type="project" value="UniProtKB-KW"/>
</dbReference>
<dbReference type="InterPro" id="IPR032308">
    <property type="entry name" value="TDBD"/>
</dbReference>
<dbReference type="GO" id="GO:0005634">
    <property type="term" value="C:nucleus"/>
    <property type="evidence" value="ECO:0007669"/>
    <property type="project" value="UniProtKB-SubCell"/>
</dbReference>
<dbReference type="InterPro" id="IPR011011">
    <property type="entry name" value="Znf_FYVE_PHD"/>
</dbReference>
<keyword evidence="3" id="KW-0863">Zinc-finger</keyword>
<dbReference type="GO" id="GO:0006357">
    <property type="term" value="P:regulation of transcription by RNA polymerase II"/>
    <property type="evidence" value="ECO:0007669"/>
    <property type="project" value="TreeGrafter"/>
</dbReference>
<evidence type="ECO:0000259" key="7">
    <source>
        <dbReference type="PROSITE" id="PS51186"/>
    </source>
</evidence>
<dbReference type="AlphaFoldDB" id="A0AA88UUX7"/>
<feature type="compositionally biased region" description="Basic residues" evidence="6">
    <location>
        <begin position="98"/>
        <end position="109"/>
    </location>
</feature>
<proteinExistence type="predicted"/>
<keyword evidence="2" id="KW-0479">Metal-binding</keyword>
<dbReference type="Pfam" id="PF23209">
    <property type="entry name" value="IDM1_C"/>
    <property type="match status" value="1"/>
</dbReference>
<feature type="compositionally biased region" description="Basic and acidic residues" evidence="6">
    <location>
        <begin position="1"/>
        <end position="12"/>
    </location>
</feature>
<evidence type="ECO:0000256" key="3">
    <source>
        <dbReference type="ARBA" id="ARBA00022771"/>
    </source>
</evidence>
<feature type="domain" description="N-acetyltransferase" evidence="7">
    <location>
        <begin position="340"/>
        <end position="491"/>
    </location>
</feature>
<feature type="compositionally biased region" description="Basic and acidic residues" evidence="6">
    <location>
        <begin position="77"/>
        <end position="90"/>
    </location>
</feature>
<dbReference type="PANTHER" id="PTHR46309">
    <property type="entry name" value="PHD FINGER PROTEIN 12"/>
    <property type="match status" value="1"/>
</dbReference>
<dbReference type="InterPro" id="IPR013083">
    <property type="entry name" value="Znf_RING/FYVE/PHD"/>
</dbReference>
<evidence type="ECO:0000256" key="4">
    <source>
        <dbReference type="ARBA" id="ARBA00022833"/>
    </source>
</evidence>
<dbReference type="SUPFAM" id="SSF55729">
    <property type="entry name" value="Acyl-CoA N-acyltransferases (Nat)"/>
    <property type="match status" value="1"/>
</dbReference>
<evidence type="ECO:0000256" key="6">
    <source>
        <dbReference type="SAM" id="MobiDB-lite"/>
    </source>
</evidence>
<protein>
    <recommendedName>
        <fullName evidence="7">N-acetyltransferase domain-containing protein</fullName>
    </recommendedName>
</protein>
<evidence type="ECO:0000256" key="2">
    <source>
        <dbReference type="ARBA" id="ARBA00022723"/>
    </source>
</evidence>
<dbReference type="SUPFAM" id="SSF57903">
    <property type="entry name" value="FYVE/PHD zinc finger"/>
    <property type="match status" value="1"/>
</dbReference>
<dbReference type="PROSITE" id="PS51186">
    <property type="entry name" value="GNAT"/>
    <property type="match status" value="1"/>
</dbReference>